<feature type="region of interest" description="Disordered" evidence="1">
    <location>
        <begin position="38"/>
        <end position="58"/>
    </location>
</feature>
<evidence type="ECO:0000313" key="2">
    <source>
        <dbReference type="EMBL" id="EPQ49709.1"/>
    </source>
</evidence>
<sequence>MGAGGKYHRGIGPVGCSGAGSGLKSLEPRATMKLFQRVSGPADQKEIKPKTPSGMGVGGLRRLKGNI</sequence>
<accession>S7RBD2</accession>
<dbReference type="GeneID" id="19303148"/>
<dbReference type="RefSeq" id="XP_007871835.1">
    <property type="nucleotide sequence ID" value="XM_007873644.1"/>
</dbReference>
<reference evidence="2 3" key="1">
    <citation type="journal article" date="2012" name="Science">
        <title>The Paleozoic origin of enzymatic lignin decomposition reconstructed from 31 fungal genomes.</title>
        <authorList>
            <person name="Floudas D."/>
            <person name="Binder M."/>
            <person name="Riley R."/>
            <person name="Barry K."/>
            <person name="Blanchette R.A."/>
            <person name="Henrissat B."/>
            <person name="Martinez A.T."/>
            <person name="Otillar R."/>
            <person name="Spatafora J.W."/>
            <person name="Yadav J.S."/>
            <person name="Aerts A."/>
            <person name="Benoit I."/>
            <person name="Boyd A."/>
            <person name="Carlson A."/>
            <person name="Copeland A."/>
            <person name="Coutinho P.M."/>
            <person name="de Vries R.P."/>
            <person name="Ferreira P."/>
            <person name="Findley K."/>
            <person name="Foster B."/>
            <person name="Gaskell J."/>
            <person name="Glotzer D."/>
            <person name="Gorecki P."/>
            <person name="Heitman J."/>
            <person name="Hesse C."/>
            <person name="Hori C."/>
            <person name="Igarashi K."/>
            <person name="Jurgens J.A."/>
            <person name="Kallen N."/>
            <person name="Kersten P."/>
            <person name="Kohler A."/>
            <person name="Kuees U."/>
            <person name="Kumar T.K.A."/>
            <person name="Kuo A."/>
            <person name="LaButti K."/>
            <person name="Larrondo L.F."/>
            <person name="Lindquist E."/>
            <person name="Ling A."/>
            <person name="Lombard V."/>
            <person name="Lucas S."/>
            <person name="Lundell T."/>
            <person name="Martin R."/>
            <person name="McLaughlin D.J."/>
            <person name="Morgenstern I."/>
            <person name="Morin E."/>
            <person name="Murat C."/>
            <person name="Nagy L.G."/>
            <person name="Nolan M."/>
            <person name="Ohm R.A."/>
            <person name="Patyshakuliyeva A."/>
            <person name="Rokas A."/>
            <person name="Ruiz-Duenas F.J."/>
            <person name="Sabat G."/>
            <person name="Salamov A."/>
            <person name="Samejima M."/>
            <person name="Schmutz J."/>
            <person name="Slot J.C."/>
            <person name="St John F."/>
            <person name="Stenlid J."/>
            <person name="Sun H."/>
            <person name="Sun S."/>
            <person name="Syed K."/>
            <person name="Tsang A."/>
            <person name="Wiebenga A."/>
            <person name="Young D."/>
            <person name="Pisabarro A."/>
            <person name="Eastwood D.C."/>
            <person name="Martin F."/>
            <person name="Cullen D."/>
            <person name="Grigoriev I.V."/>
            <person name="Hibbett D.S."/>
        </authorList>
    </citation>
    <scope>NUCLEOTIDE SEQUENCE [LARGE SCALE GENOMIC DNA]</scope>
    <source>
        <strain evidence="2 3">ATCC 11539</strain>
    </source>
</reference>
<protein>
    <submittedName>
        <fullName evidence="2">Uncharacterized protein</fullName>
    </submittedName>
</protein>
<dbReference type="EMBL" id="KB469718">
    <property type="protein sequence ID" value="EPQ49709.1"/>
    <property type="molecule type" value="Genomic_DNA"/>
</dbReference>
<dbReference type="HOGENOM" id="CLU_2812610_0_0_1"/>
<name>S7RBD2_GLOTA</name>
<keyword evidence="3" id="KW-1185">Reference proteome</keyword>
<organism evidence="2 3">
    <name type="scientific">Gloeophyllum trabeum (strain ATCC 11539 / FP-39264 / Madison 617)</name>
    <name type="common">Brown rot fungus</name>
    <dbReference type="NCBI Taxonomy" id="670483"/>
    <lineage>
        <taxon>Eukaryota</taxon>
        <taxon>Fungi</taxon>
        <taxon>Dikarya</taxon>
        <taxon>Basidiomycota</taxon>
        <taxon>Agaricomycotina</taxon>
        <taxon>Agaricomycetes</taxon>
        <taxon>Gloeophyllales</taxon>
        <taxon>Gloeophyllaceae</taxon>
        <taxon>Gloeophyllum</taxon>
    </lineage>
</organism>
<dbReference type="Proteomes" id="UP000030669">
    <property type="component" value="Unassembled WGS sequence"/>
</dbReference>
<evidence type="ECO:0000256" key="1">
    <source>
        <dbReference type="SAM" id="MobiDB-lite"/>
    </source>
</evidence>
<evidence type="ECO:0000313" key="3">
    <source>
        <dbReference type="Proteomes" id="UP000030669"/>
    </source>
</evidence>
<proteinExistence type="predicted"/>
<dbReference type="AlphaFoldDB" id="S7RBD2"/>
<dbReference type="KEGG" id="gtr:GLOTRDRAFT_134713"/>
<gene>
    <name evidence="2" type="ORF">GLOTRDRAFT_134713</name>
</gene>